<dbReference type="CTD" id="79690"/>
<proteinExistence type="inferred from homology"/>
<evidence type="ECO:0000313" key="13">
    <source>
        <dbReference type="Proteomes" id="UP000008672"/>
    </source>
</evidence>
<evidence type="ECO:0000256" key="4">
    <source>
        <dbReference type="ARBA" id="ARBA00022692"/>
    </source>
</evidence>
<dbReference type="PANTHER" id="PTHR14647:SF57">
    <property type="entry name" value="GALACTOSE-3-O-SULFOTRANSFERASE 4"/>
    <property type="match status" value="1"/>
</dbReference>
<dbReference type="Bgee" id="ENSLACG00000005377">
    <property type="expression patterns" value="Expressed in chordate pharynx and 6 other cell types or tissues"/>
</dbReference>
<dbReference type="EMBL" id="AFYH01231883">
    <property type="status" value="NOT_ANNOTATED_CDS"/>
    <property type="molecule type" value="Genomic_DNA"/>
</dbReference>
<dbReference type="KEGG" id="lcm:102367290"/>
<keyword evidence="8 11" id="KW-0472">Membrane</keyword>
<dbReference type="eggNOG" id="ENOG502QSHR">
    <property type="taxonomic scope" value="Eukaryota"/>
</dbReference>
<dbReference type="STRING" id="7897.ENSLACP00000006056"/>
<dbReference type="Gene3D" id="3.40.50.300">
    <property type="entry name" value="P-loop containing nucleotide triphosphate hydrolases"/>
    <property type="match status" value="1"/>
</dbReference>
<evidence type="ECO:0000256" key="6">
    <source>
        <dbReference type="ARBA" id="ARBA00022989"/>
    </source>
</evidence>
<dbReference type="Proteomes" id="UP000008672">
    <property type="component" value="Unassembled WGS sequence"/>
</dbReference>
<evidence type="ECO:0000256" key="10">
    <source>
        <dbReference type="SAM" id="MobiDB-lite"/>
    </source>
</evidence>
<dbReference type="FunCoup" id="H3A8T5">
    <property type="interactions" value="59"/>
</dbReference>
<dbReference type="RefSeq" id="XP_064409104.1">
    <property type="nucleotide sequence ID" value="XM_064553034.1"/>
</dbReference>
<dbReference type="GO" id="GO:0009247">
    <property type="term" value="P:glycolipid biosynthetic process"/>
    <property type="evidence" value="ECO:0007669"/>
    <property type="project" value="InterPro"/>
</dbReference>
<dbReference type="AlphaFoldDB" id="H3A8T5"/>
<reference evidence="13" key="1">
    <citation type="submission" date="2011-08" db="EMBL/GenBank/DDBJ databases">
        <title>The draft genome of Latimeria chalumnae.</title>
        <authorList>
            <person name="Di Palma F."/>
            <person name="Alfoldi J."/>
            <person name="Johnson J."/>
            <person name="Berlin A."/>
            <person name="Gnerre S."/>
            <person name="Jaffe D."/>
            <person name="MacCallum I."/>
            <person name="Young S."/>
            <person name="Walker B.J."/>
            <person name="Lander E."/>
            <person name="Lindblad-Toh K."/>
        </authorList>
    </citation>
    <scope>NUCLEOTIDE SEQUENCE [LARGE SCALE GENOMIC DNA]</scope>
    <source>
        <strain evidence="13">Wild caught</strain>
    </source>
</reference>
<dbReference type="RefSeq" id="XP_014353533.1">
    <property type="nucleotide sequence ID" value="XM_014498047.1"/>
</dbReference>
<keyword evidence="13" id="KW-1185">Reference proteome</keyword>
<dbReference type="EMBL" id="AFYH01231884">
    <property type="status" value="NOT_ANNOTATED_CDS"/>
    <property type="molecule type" value="Genomic_DNA"/>
</dbReference>
<feature type="compositionally biased region" description="Polar residues" evidence="10">
    <location>
        <begin position="400"/>
        <end position="409"/>
    </location>
</feature>
<feature type="region of interest" description="Disordered" evidence="10">
    <location>
        <begin position="399"/>
        <end position="448"/>
    </location>
</feature>
<dbReference type="EMBL" id="AFYH01231885">
    <property type="status" value="NOT_ANNOTATED_CDS"/>
    <property type="molecule type" value="Genomic_DNA"/>
</dbReference>
<feature type="compositionally biased region" description="Polar residues" evidence="10">
    <location>
        <begin position="430"/>
        <end position="439"/>
    </location>
</feature>
<evidence type="ECO:0000256" key="11">
    <source>
        <dbReference type="SAM" id="Phobius"/>
    </source>
</evidence>
<gene>
    <name evidence="12" type="primary">GAL3ST4</name>
</gene>
<dbReference type="Pfam" id="PF06990">
    <property type="entry name" value="Gal-3-0_sulfotr"/>
    <property type="match status" value="1"/>
</dbReference>
<dbReference type="GeneID" id="102367290"/>
<dbReference type="InterPro" id="IPR009729">
    <property type="entry name" value="Gal-3-0_sulfotransfrase"/>
</dbReference>
<comment type="similarity">
    <text evidence="2">Belongs to the galactose-3-O-sulfotransferase family.</text>
</comment>
<evidence type="ECO:0000256" key="7">
    <source>
        <dbReference type="ARBA" id="ARBA00023034"/>
    </source>
</evidence>
<dbReference type="GO" id="GO:0000139">
    <property type="term" value="C:Golgi membrane"/>
    <property type="evidence" value="ECO:0007669"/>
    <property type="project" value="UniProtKB-SubCell"/>
</dbReference>
<dbReference type="OMA" id="PRSHVMF"/>
<dbReference type="InterPro" id="IPR027417">
    <property type="entry name" value="P-loop_NTPase"/>
</dbReference>
<comment type="subcellular location">
    <subcellularLocation>
        <location evidence="1">Golgi apparatus membrane</location>
        <topology evidence="1">Single-pass type II membrane protein</topology>
    </subcellularLocation>
</comment>
<keyword evidence="7" id="KW-0333">Golgi apparatus</keyword>
<dbReference type="Ensembl" id="ENSLACT00000006108.1">
    <property type="protein sequence ID" value="ENSLACP00000006056.1"/>
    <property type="gene ID" value="ENSLACG00000005377.1"/>
</dbReference>
<reference evidence="12" key="2">
    <citation type="submission" date="2025-08" db="UniProtKB">
        <authorList>
            <consortium name="Ensembl"/>
        </authorList>
    </citation>
    <scope>IDENTIFICATION</scope>
</reference>
<dbReference type="EMBL" id="AFYH01231882">
    <property type="status" value="NOT_ANNOTATED_CDS"/>
    <property type="molecule type" value="Genomic_DNA"/>
</dbReference>
<keyword evidence="3" id="KW-0808">Transferase</keyword>
<evidence type="ECO:0000256" key="9">
    <source>
        <dbReference type="ARBA" id="ARBA00023180"/>
    </source>
</evidence>
<evidence type="ECO:0000256" key="5">
    <source>
        <dbReference type="ARBA" id="ARBA00022968"/>
    </source>
</evidence>
<dbReference type="OrthoDB" id="514299at2759"/>
<evidence type="ECO:0000313" key="12">
    <source>
        <dbReference type="Ensembl" id="ENSLACP00000006056.1"/>
    </source>
</evidence>
<organism evidence="12 13">
    <name type="scientific">Latimeria chalumnae</name>
    <name type="common">Coelacanth</name>
    <dbReference type="NCBI Taxonomy" id="7897"/>
    <lineage>
        <taxon>Eukaryota</taxon>
        <taxon>Metazoa</taxon>
        <taxon>Chordata</taxon>
        <taxon>Craniata</taxon>
        <taxon>Vertebrata</taxon>
        <taxon>Euteleostomi</taxon>
        <taxon>Coelacanthiformes</taxon>
        <taxon>Coelacanthidae</taxon>
        <taxon>Latimeria</taxon>
    </lineage>
</organism>
<evidence type="ECO:0000256" key="2">
    <source>
        <dbReference type="ARBA" id="ARBA00008124"/>
    </source>
</evidence>
<dbReference type="EMBL" id="AFYH01231880">
    <property type="status" value="NOT_ANNOTATED_CDS"/>
    <property type="molecule type" value="Genomic_DNA"/>
</dbReference>
<evidence type="ECO:0000256" key="3">
    <source>
        <dbReference type="ARBA" id="ARBA00022679"/>
    </source>
</evidence>
<sequence>MRLCCRVQVLWVAVLLFMAIGFTIQMLGVSFHKRASSVQIDRSKLITSSFWYGKSPANSCQPKTHVLFLKTHKTAGSTILNILYRFGEARNLTFALPTRYQFGYPMLFHSRRVKQFNNAKKQQYHIMCNHMRFYGPEVKKVMAPDTFYFSILRNPVTMAESSYTYYKSVVPAFKKVNSLEEFIADPQKYYSFQERSNHYAKNLLWFDFGFDNNANFSQHYLMAAIRNIEDNFNLILLSEYFDESMILLKDALCWELDDVMSFKLNFRSNDTVEKLSLQARKKLAAWNYLDWQLYVYFNKTFWQKVEQYGKEKMKQDVQLLQRKRDELMKVCLQGSRPVEASQIEDQNIRPFQFGMAKILGYKLNTDLSPSLREKCLRMILPELQYKDLLDRKLFLESKTSRTGTPQNMKNAGAANTKAVDHHRENLGPRQVNNKEQSQMPAKANRAPR</sequence>
<dbReference type="GO" id="GO:0001733">
    <property type="term" value="F:galactosylceramide sulfotransferase activity"/>
    <property type="evidence" value="ECO:0007669"/>
    <property type="project" value="InterPro"/>
</dbReference>
<accession>H3A8T5</accession>
<dbReference type="RefSeq" id="XP_064409105.1">
    <property type="nucleotide sequence ID" value="XM_064553035.1"/>
</dbReference>
<dbReference type="RefSeq" id="XP_006011608.1">
    <property type="nucleotide sequence ID" value="XM_006011546.1"/>
</dbReference>
<keyword evidence="5" id="KW-0735">Signal-anchor</keyword>
<dbReference type="PANTHER" id="PTHR14647">
    <property type="entry name" value="GALACTOSE-3-O-SULFOTRANSFERASE"/>
    <property type="match status" value="1"/>
</dbReference>
<dbReference type="GeneTree" id="ENSGT00950000182923"/>
<keyword evidence="6 11" id="KW-1133">Transmembrane helix</keyword>
<name>H3A8T5_LATCH</name>
<dbReference type="EMBL" id="AFYH01231881">
    <property type="status" value="NOT_ANNOTATED_CDS"/>
    <property type="molecule type" value="Genomic_DNA"/>
</dbReference>
<protein>
    <submittedName>
        <fullName evidence="12">Galactose-3-O-sulfotransferase 4</fullName>
    </submittedName>
</protein>
<dbReference type="InParanoid" id="H3A8T5"/>
<dbReference type="HOGENOM" id="CLU_040616_1_2_1"/>
<evidence type="ECO:0000256" key="1">
    <source>
        <dbReference type="ARBA" id="ARBA00004323"/>
    </source>
</evidence>
<dbReference type="SUPFAM" id="SSF52540">
    <property type="entry name" value="P-loop containing nucleoside triphosphate hydrolases"/>
    <property type="match status" value="1"/>
</dbReference>
<keyword evidence="4 11" id="KW-0812">Transmembrane</keyword>
<evidence type="ECO:0000256" key="8">
    <source>
        <dbReference type="ARBA" id="ARBA00023136"/>
    </source>
</evidence>
<reference evidence="12" key="3">
    <citation type="submission" date="2025-09" db="UniProtKB">
        <authorList>
            <consortium name="Ensembl"/>
        </authorList>
    </citation>
    <scope>IDENTIFICATION</scope>
</reference>
<feature type="transmembrane region" description="Helical" evidence="11">
    <location>
        <begin position="9"/>
        <end position="31"/>
    </location>
</feature>
<keyword evidence="9" id="KW-0325">Glycoprotein</keyword>